<keyword evidence="2" id="KW-1185">Reference proteome</keyword>
<proteinExistence type="predicted"/>
<gene>
    <name evidence="1" type="ORF">BJ991_000062</name>
</gene>
<accession>A0A7Y9GKB6</accession>
<dbReference type="InterPro" id="IPR019292">
    <property type="entry name" value="McrC"/>
</dbReference>
<organism evidence="1 2">
    <name type="scientific">Microbacterium immunditiarum</name>
    <dbReference type="NCBI Taxonomy" id="337480"/>
    <lineage>
        <taxon>Bacteria</taxon>
        <taxon>Bacillati</taxon>
        <taxon>Actinomycetota</taxon>
        <taxon>Actinomycetes</taxon>
        <taxon>Micrococcales</taxon>
        <taxon>Microbacteriaceae</taxon>
        <taxon>Microbacterium</taxon>
    </lineage>
</organism>
<dbReference type="EMBL" id="JACCBV010000001">
    <property type="protein sequence ID" value="NYE18034.1"/>
    <property type="molecule type" value="Genomic_DNA"/>
</dbReference>
<dbReference type="RefSeq" id="WP_179486480.1">
    <property type="nucleotide sequence ID" value="NZ_JACCBV010000001.1"/>
</dbReference>
<name>A0A7Y9GKB6_9MICO</name>
<evidence type="ECO:0000313" key="1">
    <source>
        <dbReference type="EMBL" id="NYE18034.1"/>
    </source>
</evidence>
<reference evidence="1 2" key="1">
    <citation type="submission" date="2020-07" db="EMBL/GenBank/DDBJ databases">
        <title>Sequencing the genomes of 1000 actinobacteria strains.</title>
        <authorList>
            <person name="Klenk H.-P."/>
        </authorList>
    </citation>
    <scope>NUCLEOTIDE SEQUENCE [LARGE SCALE GENOMIC DNA]</scope>
    <source>
        <strain evidence="1 2">DSM 24662</strain>
    </source>
</reference>
<evidence type="ECO:0000313" key="2">
    <source>
        <dbReference type="Proteomes" id="UP000576969"/>
    </source>
</evidence>
<evidence type="ECO:0008006" key="3">
    <source>
        <dbReference type="Google" id="ProtNLM"/>
    </source>
</evidence>
<protein>
    <recommendedName>
        <fullName evidence="3">McrBC 5-methylcytosine restriction system component</fullName>
    </recommendedName>
</protein>
<dbReference type="Proteomes" id="UP000576969">
    <property type="component" value="Unassembled WGS sequence"/>
</dbReference>
<dbReference type="Pfam" id="PF10117">
    <property type="entry name" value="McrBC"/>
    <property type="match status" value="1"/>
</dbReference>
<sequence>MSERHSFREFEPQVVERRRRDEMTSAAAGLVEQLRPRLRQFTTDGDAVTFMNVIGSFTLPGGDVIEVAPKLRVDDWTTAVIHLLSDDTRLAVAGSQRSRPSQRRDDLSAALALEYARRLERAIRREGPLQVYERKHHVSRRWSGRLDVTRWMRGVVLDPARFPMSRDELSVGNDFTRGMSVVAGLLSRSAAGGELASRLRRLQSAVVPGQAIPSFVNPMVGRRRLPSQWAAYGPAWDIAAPLLRNRSVVGDPGHATGLEVAVEPWPLLETLLERTLRAVVALDPALHLASKTTHPLLRDAATGKVAQGVEPDGLLRWADGRVAATFEAKYSSATPPARDHVFQALTTAAALDSPLAVLMYPDDRPATAFDVVGFEGRPARLAVAGMRMFSYRRGVGDTERADELRHVMQAASPAGELRL</sequence>
<comment type="caution">
    <text evidence="1">The sequence shown here is derived from an EMBL/GenBank/DDBJ whole genome shotgun (WGS) entry which is preliminary data.</text>
</comment>
<dbReference type="AlphaFoldDB" id="A0A7Y9GKB6"/>